<evidence type="ECO:0000313" key="3">
    <source>
        <dbReference type="Proteomes" id="UP000216300"/>
    </source>
</evidence>
<dbReference type="Pfam" id="PF11452">
    <property type="entry name" value="DUF3000"/>
    <property type="match status" value="1"/>
</dbReference>
<sequence length="195" mass="20959">MTAKPTGALPREFDRALDAMRYATWRPELEVDATPPPQRIAPYASAISCDIVVADEELGSGRFVLLHDPQGNPAWGGTFRCVTYVRADIESELAADPLLTQVGWSWFEDALASHGAEYEAPSGTVTSVASESFGGLAEEPPTAEVEIRASWTPLLVDGEGLDNHLQAWGDLACHVAGLPPLPSGVVPLQARRARR</sequence>
<accession>A0A255E549</accession>
<comment type="caution">
    <text evidence="1">The sequence shown here is derived from an EMBL/GenBank/DDBJ whole genome shotgun (WGS) entry which is preliminary data.</text>
</comment>
<dbReference type="RefSeq" id="WP_094450978.1">
    <property type="nucleotide sequence ID" value="NZ_NMVI01000018.1"/>
</dbReference>
<name>A0A255E549_9ACTN</name>
<gene>
    <name evidence="2" type="ORF">CGZ91_06765</name>
    <name evidence="1" type="ORF">CGZ92_08645</name>
</gene>
<accession>A0A255EI07</accession>
<dbReference type="Proteomes" id="UP000216533">
    <property type="component" value="Unassembled WGS sequence"/>
</dbReference>
<evidence type="ECO:0008006" key="5">
    <source>
        <dbReference type="Google" id="ProtNLM"/>
    </source>
</evidence>
<dbReference type="OrthoDB" id="3210980at2"/>
<dbReference type="Proteomes" id="UP000216300">
    <property type="component" value="Unassembled WGS sequence"/>
</dbReference>
<evidence type="ECO:0000313" key="4">
    <source>
        <dbReference type="Proteomes" id="UP000216533"/>
    </source>
</evidence>
<protein>
    <recommendedName>
        <fullName evidence="5">DUF3000 domain-containing protein</fullName>
    </recommendedName>
</protein>
<reference evidence="3 4" key="1">
    <citation type="submission" date="2017-07" db="EMBL/GenBank/DDBJ databases">
        <title>Draft whole genome sequences of clinical Proprionibacteriaceae strains.</title>
        <authorList>
            <person name="Bernier A.-M."/>
            <person name="Bernard K."/>
            <person name="Domingo M.-C."/>
        </authorList>
    </citation>
    <scope>NUCLEOTIDE SEQUENCE [LARGE SCALE GENOMIC DNA]</scope>
    <source>
        <strain evidence="2 3">NML 150081</strain>
        <strain evidence="1 4">NML 160184</strain>
    </source>
</reference>
<dbReference type="EMBL" id="NMVI01000018">
    <property type="protein sequence ID" value="OYN86410.1"/>
    <property type="molecule type" value="Genomic_DNA"/>
</dbReference>
<dbReference type="EMBL" id="NMVJ01000006">
    <property type="protein sequence ID" value="OYN91156.1"/>
    <property type="molecule type" value="Genomic_DNA"/>
</dbReference>
<dbReference type="InterPro" id="IPR021555">
    <property type="entry name" value="DUF3000"/>
</dbReference>
<keyword evidence="3" id="KW-1185">Reference proteome</keyword>
<organism evidence="1 4">
    <name type="scientific">Parenemella sanctibonifatiensis</name>
    <dbReference type="NCBI Taxonomy" id="2016505"/>
    <lineage>
        <taxon>Bacteria</taxon>
        <taxon>Bacillati</taxon>
        <taxon>Actinomycetota</taxon>
        <taxon>Actinomycetes</taxon>
        <taxon>Propionibacteriales</taxon>
        <taxon>Propionibacteriaceae</taxon>
        <taxon>Parenemella</taxon>
    </lineage>
</organism>
<evidence type="ECO:0000313" key="2">
    <source>
        <dbReference type="EMBL" id="OYN91156.1"/>
    </source>
</evidence>
<proteinExistence type="predicted"/>
<evidence type="ECO:0000313" key="1">
    <source>
        <dbReference type="EMBL" id="OYN86410.1"/>
    </source>
</evidence>
<dbReference type="AlphaFoldDB" id="A0A255E549"/>